<dbReference type="AlphaFoldDB" id="A0A1V4SFB2"/>
<gene>
    <name evidence="4" type="ORF">CLHUN_36190</name>
</gene>
<reference evidence="4 5" key="1">
    <citation type="submission" date="2017-03" db="EMBL/GenBank/DDBJ databases">
        <title>Genome sequence of Clostridium hungatei DSM 14427.</title>
        <authorList>
            <person name="Poehlein A."/>
            <person name="Daniel R."/>
        </authorList>
    </citation>
    <scope>NUCLEOTIDE SEQUENCE [LARGE SCALE GENOMIC DNA]</scope>
    <source>
        <strain evidence="4 5">DSM 14427</strain>
    </source>
</reference>
<dbReference type="InterPro" id="IPR029050">
    <property type="entry name" value="Immunoprotect_excell_Ig-like"/>
</dbReference>
<protein>
    <recommendedName>
        <fullName evidence="6">Copper amine oxidase-like N-terminal domain-containing protein</fullName>
    </recommendedName>
</protein>
<comment type="caution">
    <text evidence="4">The sequence shown here is derived from an EMBL/GenBank/DDBJ whole genome shotgun (WGS) entry which is preliminary data.</text>
</comment>
<keyword evidence="1 3" id="KW-0732">Signal</keyword>
<evidence type="ECO:0000256" key="2">
    <source>
        <dbReference type="SAM" id="MobiDB-lite"/>
    </source>
</evidence>
<feature type="region of interest" description="Disordered" evidence="2">
    <location>
        <begin position="103"/>
        <end position="123"/>
    </location>
</feature>
<evidence type="ECO:0008006" key="6">
    <source>
        <dbReference type="Google" id="ProtNLM"/>
    </source>
</evidence>
<evidence type="ECO:0000313" key="4">
    <source>
        <dbReference type="EMBL" id="OPX42494.1"/>
    </source>
</evidence>
<sequence length="250" mass="26100">MKNTKRLLLTITSAIVVFSLGAGAATASTAIKAALNKVLAITVDGEAFQPKDSKGNRLYPIVYNGVTYVPATAFANALGAEAAYVSKGNGTIAITSGIDATPTEDMNSSGGNTSSNSNVSNSVSTDSKLVSVAYDANKKSTWVKFTGVKIEAKTAADGKKYFLVSMDITNRSSSAVDFKSYGDIRLMDKNDNYLGDAILTSGKTKATLKAGESTTVVKAFTAASANDLAYITYYPLTAAKGDSAKVYINK</sequence>
<feature type="compositionally biased region" description="Low complexity" evidence="2">
    <location>
        <begin position="107"/>
        <end position="123"/>
    </location>
</feature>
<name>A0A1V4SFB2_RUMHU</name>
<organism evidence="4 5">
    <name type="scientific">Ruminiclostridium hungatei</name>
    <name type="common">Clostridium hungatei</name>
    <dbReference type="NCBI Taxonomy" id="48256"/>
    <lineage>
        <taxon>Bacteria</taxon>
        <taxon>Bacillati</taxon>
        <taxon>Bacillota</taxon>
        <taxon>Clostridia</taxon>
        <taxon>Eubacteriales</taxon>
        <taxon>Oscillospiraceae</taxon>
        <taxon>Ruminiclostridium</taxon>
    </lineage>
</organism>
<dbReference type="STRING" id="48256.CLHUN_36190"/>
<evidence type="ECO:0000313" key="5">
    <source>
        <dbReference type="Proteomes" id="UP000191554"/>
    </source>
</evidence>
<dbReference type="EMBL" id="MZGX01000028">
    <property type="protein sequence ID" value="OPX42494.1"/>
    <property type="molecule type" value="Genomic_DNA"/>
</dbReference>
<dbReference type="OrthoDB" id="2082094at2"/>
<dbReference type="Gene3D" id="2.60.40.1240">
    <property type="match status" value="1"/>
</dbReference>
<evidence type="ECO:0000256" key="3">
    <source>
        <dbReference type="SAM" id="SignalP"/>
    </source>
</evidence>
<evidence type="ECO:0000256" key="1">
    <source>
        <dbReference type="ARBA" id="ARBA00022729"/>
    </source>
</evidence>
<feature type="signal peptide" evidence="3">
    <location>
        <begin position="1"/>
        <end position="24"/>
    </location>
</feature>
<proteinExistence type="predicted"/>
<dbReference type="RefSeq" id="WP_080066030.1">
    <property type="nucleotide sequence ID" value="NZ_MZGX01000028.1"/>
</dbReference>
<feature type="chain" id="PRO_5012980117" description="Copper amine oxidase-like N-terminal domain-containing protein" evidence="3">
    <location>
        <begin position="25"/>
        <end position="250"/>
    </location>
</feature>
<accession>A0A1V4SFB2</accession>
<keyword evidence="5" id="KW-1185">Reference proteome</keyword>
<dbReference type="Proteomes" id="UP000191554">
    <property type="component" value="Unassembled WGS sequence"/>
</dbReference>